<dbReference type="GO" id="GO:0071513">
    <property type="term" value="C:phosphopantothenoylcysteine decarboxylase complex"/>
    <property type="evidence" value="ECO:0007669"/>
    <property type="project" value="TreeGrafter"/>
</dbReference>
<evidence type="ECO:0000313" key="2">
    <source>
        <dbReference type="EMBL" id="CAA9416237.1"/>
    </source>
</evidence>
<dbReference type="GO" id="GO:0015937">
    <property type="term" value="P:coenzyme A biosynthetic process"/>
    <property type="evidence" value="ECO:0007669"/>
    <property type="project" value="TreeGrafter"/>
</dbReference>
<dbReference type="GO" id="GO:0004632">
    <property type="term" value="F:phosphopantothenate--cysteine ligase activity"/>
    <property type="evidence" value="ECO:0007669"/>
    <property type="project" value="UniProtKB-EC"/>
</dbReference>
<dbReference type="InterPro" id="IPR036551">
    <property type="entry name" value="Flavin_trans-like"/>
</dbReference>
<gene>
    <name evidence="2" type="ORF">AVDCRST_MAG64-2616</name>
</gene>
<dbReference type="AlphaFoldDB" id="A0A6J4PJV9"/>
<dbReference type="PANTHER" id="PTHR14359">
    <property type="entry name" value="HOMO-OLIGOMERIC FLAVIN CONTAINING CYS DECARBOXYLASE FAMILY"/>
    <property type="match status" value="1"/>
</dbReference>
<dbReference type="GO" id="GO:0004633">
    <property type="term" value="F:phosphopantothenoylcysteine decarboxylase activity"/>
    <property type="evidence" value="ECO:0007669"/>
    <property type="project" value="UniProtKB-EC"/>
</dbReference>
<sequence>MANDTDNDGDGGLPAGPAALKGREVIVAVCGGIAAYKVADVVSKLVQLGAGVTVAMTAEAQRFVTPLTFEALSGRPVRTGTFDLVETSDPQHIGLTERADLMLVAPATNNTIAKVAHGLCDDLVSLMVCAAACPVVFAPAMNTRMWDHPVARENVAKLRSIGYQFIGPEPGWLACRNVGLGRMSEPAKVVAEVTRMLTEPGALPAPVTGDLPAAAQEQRAK</sequence>
<keyword evidence="2" id="KW-0456">Lyase</keyword>
<reference evidence="2" key="1">
    <citation type="submission" date="2020-02" db="EMBL/GenBank/DDBJ databases">
        <authorList>
            <person name="Meier V. D."/>
        </authorList>
    </citation>
    <scope>NUCLEOTIDE SEQUENCE</scope>
    <source>
        <strain evidence="2">AVDCRST_MAG64</strain>
    </source>
</reference>
<dbReference type="GO" id="GO:0010181">
    <property type="term" value="F:FMN binding"/>
    <property type="evidence" value="ECO:0007669"/>
    <property type="project" value="TreeGrafter"/>
</dbReference>
<dbReference type="Gene3D" id="3.40.50.1950">
    <property type="entry name" value="Flavin prenyltransferase-like"/>
    <property type="match status" value="1"/>
</dbReference>
<feature type="domain" description="Flavoprotein" evidence="1">
    <location>
        <begin position="24"/>
        <end position="196"/>
    </location>
</feature>
<dbReference type="PANTHER" id="PTHR14359:SF6">
    <property type="entry name" value="PHOSPHOPANTOTHENOYLCYSTEINE DECARBOXYLASE"/>
    <property type="match status" value="1"/>
</dbReference>
<dbReference type="InterPro" id="IPR003382">
    <property type="entry name" value="Flavoprotein"/>
</dbReference>
<keyword evidence="2" id="KW-0436">Ligase</keyword>
<dbReference type="EC" id="6.3.2.5" evidence="2"/>
<dbReference type="EC" id="4.1.1.36" evidence="2"/>
<evidence type="ECO:0000259" key="1">
    <source>
        <dbReference type="Pfam" id="PF02441"/>
    </source>
</evidence>
<protein>
    <submittedName>
        <fullName evidence="2">Phosphopantothenoylcysteine decarboxylase / Phosphopantothenoylcysteine synthetase</fullName>
        <ecNumber evidence="2">4.1.1.36</ecNumber>
        <ecNumber evidence="2">6.3.2.5</ecNumber>
    </submittedName>
</protein>
<name>A0A6J4PJV9_9BACT</name>
<dbReference type="EMBL" id="CADCUQ010000587">
    <property type="protein sequence ID" value="CAA9416237.1"/>
    <property type="molecule type" value="Genomic_DNA"/>
</dbReference>
<organism evidence="2">
    <name type="scientific">uncultured Phycisphaerae bacterium</name>
    <dbReference type="NCBI Taxonomy" id="904963"/>
    <lineage>
        <taxon>Bacteria</taxon>
        <taxon>Pseudomonadati</taxon>
        <taxon>Planctomycetota</taxon>
        <taxon>Phycisphaerae</taxon>
        <taxon>environmental samples</taxon>
    </lineage>
</organism>
<dbReference type="SUPFAM" id="SSF52507">
    <property type="entry name" value="Homo-oligomeric flavin-containing Cys decarboxylases, HFCD"/>
    <property type="match status" value="1"/>
</dbReference>
<proteinExistence type="predicted"/>
<accession>A0A6J4PJV9</accession>
<dbReference type="Pfam" id="PF02441">
    <property type="entry name" value="Flavoprotein"/>
    <property type="match status" value="1"/>
</dbReference>